<evidence type="ECO:0000313" key="1">
    <source>
        <dbReference type="EMBL" id="MBW0506329.1"/>
    </source>
</evidence>
<dbReference type="Proteomes" id="UP000765509">
    <property type="component" value="Unassembled WGS sequence"/>
</dbReference>
<sequence>MVPMKILKKFEGELEHSLRSRFIEPCTTEDYINAIKDIVTRTKIGIKWKKLNIKRQKKPFIKKNKPREHFKTNTTNTNERRKCHKCGSIGNLANNCLKKEKINEIVKTEDHNDKDDESNS</sequence>
<dbReference type="OrthoDB" id="2507294at2759"/>
<organism evidence="1 2">
    <name type="scientific">Austropuccinia psidii MF-1</name>
    <dbReference type="NCBI Taxonomy" id="1389203"/>
    <lineage>
        <taxon>Eukaryota</taxon>
        <taxon>Fungi</taxon>
        <taxon>Dikarya</taxon>
        <taxon>Basidiomycota</taxon>
        <taxon>Pucciniomycotina</taxon>
        <taxon>Pucciniomycetes</taxon>
        <taxon>Pucciniales</taxon>
        <taxon>Sphaerophragmiaceae</taxon>
        <taxon>Austropuccinia</taxon>
    </lineage>
</organism>
<protein>
    <recommendedName>
        <fullName evidence="3">CCHC-type domain-containing protein</fullName>
    </recommendedName>
</protein>
<dbReference type="AlphaFoldDB" id="A0A9Q3DN66"/>
<comment type="caution">
    <text evidence="1">The sequence shown here is derived from an EMBL/GenBank/DDBJ whole genome shotgun (WGS) entry which is preliminary data.</text>
</comment>
<gene>
    <name evidence="1" type="ORF">O181_046044</name>
</gene>
<evidence type="ECO:0008006" key="3">
    <source>
        <dbReference type="Google" id="ProtNLM"/>
    </source>
</evidence>
<accession>A0A9Q3DN66</accession>
<proteinExistence type="predicted"/>
<dbReference type="EMBL" id="AVOT02019019">
    <property type="protein sequence ID" value="MBW0506329.1"/>
    <property type="molecule type" value="Genomic_DNA"/>
</dbReference>
<reference evidence="1" key="1">
    <citation type="submission" date="2021-03" db="EMBL/GenBank/DDBJ databases">
        <title>Draft genome sequence of rust myrtle Austropuccinia psidii MF-1, a brazilian biotype.</title>
        <authorList>
            <person name="Quecine M.C."/>
            <person name="Pachon D.M.R."/>
            <person name="Bonatelli M.L."/>
            <person name="Correr F.H."/>
            <person name="Franceschini L.M."/>
            <person name="Leite T.F."/>
            <person name="Margarido G.R.A."/>
            <person name="Almeida C.A."/>
            <person name="Ferrarezi J.A."/>
            <person name="Labate C.A."/>
        </authorList>
    </citation>
    <scope>NUCLEOTIDE SEQUENCE</scope>
    <source>
        <strain evidence="1">MF-1</strain>
    </source>
</reference>
<name>A0A9Q3DN66_9BASI</name>
<evidence type="ECO:0000313" key="2">
    <source>
        <dbReference type="Proteomes" id="UP000765509"/>
    </source>
</evidence>
<keyword evidence="2" id="KW-1185">Reference proteome</keyword>